<feature type="compositionally biased region" description="Basic and acidic residues" evidence="6">
    <location>
        <begin position="421"/>
        <end position="440"/>
    </location>
</feature>
<dbReference type="PANTHER" id="PTHR45973:SF9">
    <property type="entry name" value="LEUCINE-RICH REPEAT-CONTAINING PROTEIN 46"/>
    <property type="match status" value="1"/>
</dbReference>
<feature type="compositionally biased region" description="Low complexity" evidence="6">
    <location>
        <begin position="525"/>
        <end position="536"/>
    </location>
</feature>
<feature type="region of interest" description="Disordered" evidence="6">
    <location>
        <begin position="212"/>
        <end position="248"/>
    </location>
</feature>
<dbReference type="EMBL" id="MIGC01004011">
    <property type="protein sequence ID" value="PHJ18617.1"/>
    <property type="molecule type" value="Genomic_DNA"/>
</dbReference>
<sequence length="581" mass="64653">MTKALLRQICRECGQYESPALNEKLYLHFRGFSKIENLEEYKNVKALWLEGNGIRRIEGLGSLVALKCLFLQQNSVSEIQNLDCCPNLVTLDLSHNCLRRVSGLGSLKQLSSIKLAYNAFQSLRRRGKFVLPTAVSPSSDVEATFAFSETLPELRSGDLIDRKRSGELADKKCYTRGRPESSPHCRQDLEGLLECQSLSNIDLSHNYIDEEPHTTIDEKDPSSLENKSAADKAPENAAGEGPPKAKPDDWMEGFLSLLQQLPNLACLYFHGNPVVRKVPHYRKRVVASLPRLRYLDDRPVKPVEREGSEAWVRGGREAESTAIRRFREAEQRKSEVELREFREMQQKYRERVKKALERIEREDEERRCALPGEGRSAAGNTAWSEEDQHREISRADRVRRRWLAAADSQLDSAGVPAADQAADHRNRGVHGTRADAHGPARDSGLIQDDSWPRAPTVSPFQRDSSVTTHVLTDEEGGTSPSDLARLTSSESLEGSDDEQQTSKTTNDVCPESGRCSPTILEGEQPVEPVLSPSSPVRQYQDAGGHAPPAVSQGTPAAAQGAAGPTWDRKHLPSTLLLDQLD</sequence>
<evidence type="ECO:0000256" key="5">
    <source>
        <dbReference type="ARBA" id="ARBA00023273"/>
    </source>
</evidence>
<dbReference type="PANTHER" id="PTHR45973">
    <property type="entry name" value="PROTEIN PHOSPHATASE 1 REGULATORY SUBUNIT SDS22-RELATED"/>
    <property type="match status" value="1"/>
</dbReference>
<accession>A0A2C6KM68</accession>
<keyword evidence="5" id="KW-0966">Cell projection</keyword>
<comment type="caution">
    <text evidence="8">The sequence shown here is derived from an EMBL/GenBank/DDBJ whole genome shotgun (WGS) entry which is preliminary data.</text>
</comment>
<keyword evidence="2" id="KW-0433">Leucine-rich repeat</keyword>
<evidence type="ECO:0000256" key="1">
    <source>
        <dbReference type="ARBA" id="ARBA00004138"/>
    </source>
</evidence>
<dbReference type="InterPro" id="IPR050576">
    <property type="entry name" value="Cilia_flagella_integrity"/>
</dbReference>
<dbReference type="Gene3D" id="3.80.10.10">
    <property type="entry name" value="Ribonuclease Inhibitor"/>
    <property type="match status" value="2"/>
</dbReference>
<dbReference type="SMART" id="SM00446">
    <property type="entry name" value="LRRcap"/>
    <property type="match status" value="2"/>
</dbReference>
<feature type="compositionally biased region" description="Low complexity" evidence="6">
    <location>
        <begin position="552"/>
        <end position="565"/>
    </location>
</feature>
<evidence type="ECO:0000259" key="7">
    <source>
        <dbReference type="SMART" id="SM00446"/>
    </source>
</evidence>
<evidence type="ECO:0000256" key="6">
    <source>
        <dbReference type="SAM" id="MobiDB-lite"/>
    </source>
</evidence>
<dbReference type="InterPro" id="IPR003603">
    <property type="entry name" value="U2A'_phosphoprotein32A_C"/>
</dbReference>
<dbReference type="RefSeq" id="XP_067920323.1">
    <property type="nucleotide sequence ID" value="XM_068067700.1"/>
</dbReference>
<protein>
    <submittedName>
        <fullName evidence="8">Leucine rich repeat-containing protein</fullName>
    </submittedName>
</protein>
<feature type="compositionally biased region" description="Polar residues" evidence="6">
    <location>
        <begin position="458"/>
        <end position="470"/>
    </location>
</feature>
<proteinExistence type="predicted"/>
<dbReference type="Proteomes" id="UP000221165">
    <property type="component" value="Unassembled WGS sequence"/>
</dbReference>
<reference evidence="8 9" key="1">
    <citation type="journal article" date="2017" name="Int. J. Parasitol.">
        <title>The genome of the protozoan parasite Cystoisospora suis and a reverse vaccinology approach to identify vaccine candidates.</title>
        <authorList>
            <person name="Palmieri N."/>
            <person name="Shrestha A."/>
            <person name="Ruttkowski B."/>
            <person name="Beck T."/>
            <person name="Vogl C."/>
            <person name="Tomley F."/>
            <person name="Blake D.P."/>
            <person name="Joachim A."/>
        </authorList>
    </citation>
    <scope>NUCLEOTIDE SEQUENCE [LARGE SCALE GENOMIC DNA]</scope>
    <source>
        <strain evidence="8 9">Wien I</strain>
    </source>
</reference>
<evidence type="ECO:0000256" key="4">
    <source>
        <dbReference type="ARBA" id="ARBA00023069"/>
    </source>
</evidence>
<comment type="subcellular location">
    <subcellularLocation>
        <location evidence="1">Cell projection</location>
        <location evidence="1">Cilium</location>
    </subcellularLocation>
</comment>
<dbReference type="InterPro" id="IPR001611">
    <property type="entry name" value="Leu-rich_rpt"/>
</dbReference>
<feature type="region of interest" description="Disordered" evidence="6">
    <location>
        <begin position="410"/>
        <end position="581"/>
    </location>
</feature>
<organism evidence="8 9">
    <name type="scientific">Cystoisospora suis</name>
    <dbReference type="NCBI Taxonomy" id="483139"/>
    <lineage>
        <taxon>Eukaryota</taxon>
        <taxon>Sar</taxon>
        <taxon>Alveolata</taxon>
        <taxon>Apicomplexa</taxon>
        <taxon>Conoidasida</taxon>
        <taxon>Coccidia</taxon>
        <taxon>Eucoccidiorida</taxon>
        <taxon>Eimeriorina</taxon>
        <taxon>Sarcocystidae</taxon>
        <taxon>Cystoisospora</taxon>
    </lineage>
</organism>
<dbReference type="AlphaFoldDB" id="A0A2C6KM68"/>
<dbReference type="InterPro" id="IPR032675">
    <property type="entry name" value="LRR_dom_sf"/>
</dbReference>
<feature type="region of interest" description="Disordered" evidence="6">
    <location>
        <begin position="363"/>
        <end position="391"/>
    </location>
</feature>
<dbReference type="GO" id="GO:0005634">
    <property type="term" value="C:nucleus"/>
    <property type="evidence" value="ECO:0007669"/>
    <property type="project" value="UniProtKB-SubCell"/>
</dbReference>
<evidence type="ECO:0000313" key="8">
    <source>
        <dbReference type="EMBL" id="PHJ18617.1"/>
    </source>
</evidence>
<feature type="domain" description="U2A'/phosphoprotein 32 family A C-terminal" evidence="7">
    <location>
        <begin position="278"/>
        <end position="296"/>
    </location>
</feature>
<evidence type="ECO:0000256" key="3">
    <source>
        <dbReference type="ARBA" id="ARBA00022737"/>
    </source>
</evidence>
<name>A0A2C6KM68_9APIC</name>
<gene>
    <name evidence="8" type="ORF">CSUI_007555</name>
</gene>
<keyword evidence="3" id="KW-0677">Repeat</keyword>
<feature type="compositionally biased region" description="Basic and acidic residues" evidence="6">
    <location>
        <begin position="212"/>
        <end position="234"/>
    </location>
</feature>
<dbReference type="SUPFAM" id="SSF52058">
    <property type="entry name" value="L domain-like"/>
    <property type="match status" value="1"/>
</dbReference>
<dbReference type="OrthoDB" id="1904536at2759"/>
<dbReference type="GeneID" id="94430911"/>
<evidence type="ECO:0000313" key="9">
    <source>
        <dbReference type="Proteomes" id="UP000221165"/>
    </source>
</evidence>
<evidence type="ECO:0000256" key="2">
    <source>
        <dbReference type="ARBA" id="ARBA00022614"/>
    </source>
</evidence>
<dbReference type="VEuPathDB" id="ToxoDB:CSUI_007555"/>
<keyword evidence="4" id="KW-0969">Cilium</keyword>
<feature type="compositionally biased region" description="Polar residues" evidence="6">
    <location>
        <begin position="478"/>
        <end position="492"/>
    </location>
</feature>
<keyword evidence="9" id="KW-1185">Reference proteome</keyword>
<dbReference type="SMART" id="SM00365">
    <property type="entry name" value="LRR_SD22"/>
    <property type="match status" value="4"/>
</dbReference>
<feature type="domain" description="U2A'/phosphoprotein 32 family A C-terminal" evidence="7">
    <location>
        <begin position="345"/>
        <end position="363"/>
    </location>
</feature>
<dbReference type="PROSITE" id="PS51450">
    <property type="entry name" value="LRR"/>
    <property type="match status" value="3"/>
</dbReference>